<keyword evidence="2" id="KW-1185">Reference proteome</keyword>
<reference evidence="1 2" key="1">
    <citation type="submission" date="2016-10" db="EMBL/GenBank/DDBJ databases">
        <authorList>
            <person name="de Groot N.N."/>
        </authorList>
    </citation>
    <scope>NUCLEOTIDE SEQUENCE [LARGE SCALE GENOMIC DNA]</scope>
    <source>
        <strain evidence="1 2">DSM 6059</strain>
    </source>
</reference>
<proteinExistence type="predicted"/>
<dbReference type="EMBL" id="FOLO01000009">
    <property type="protein sequence ID" value="SFC42809.1"/>
    <property type="molecule type" value="Genomic_DNA"/>
</dbReference>
<evidence type="ECO:0000313" key="1">
    <source>
        <dbReference type="EMBL" id="SFC42809.1"/>
    </source>
</evidence>
<dbReference type="AlphaFoldDB" id="A0A1I1J2H9"/>
<name>A0A1I1J2H9_9GAMM</name>
<dbReference type="OrthoDB" id="9815328at2"/>
<dbReference type="Proteomes" id="UP000198862">
    <property type="component" value="Unassembled WGS sequence"/>
</dbReference>
<gene>
    <name evidence="1" type="ORF">SAMN02745724_01633</name>
</gene>
<protein>
    <recommendedName>
        <fullName evidence="3">Lipoprotein</fullName>
    </recommendedName>
</protein>
<dbReference type="PROSITE" id="PS51257">
    <property type="entry name" value="PROKAR_LIPOPROTEIN"/>
    <property type="match status" value="1"/>
</dbReference>
<dbReference type="RefSeq" id="WP_091982607.1">
    <property type="nucleotide sequence ID" value="NZ_FOLO01000009.1"/>
</dbReference>
<evidence type="ECO:0000313" key="2">
    <source>
        <dbReference type="Proteomes" id="UP000198862"/>
    </source>
</evidence>
<accession>A0A1I1J2H9</accession>
<organism evidence="1 2">
    <name type="scientific">Pseudoalteromonas denitrificans DSM 6059</name>
    <dbReference type="NCBI Taxonomy" id="1123010"/>
    <lineage>
        <taxon>Bacteria</taxon>
        <taxon>Pseudomonadati</taxon>
        <taxon>Pseudomonadota</taxon>
        <taxon>Gammaproteobacteria</taxon>
        <taxon>Alteromonadales</taxon>
        <taxon>Pseudoalteromonadaceae</taxon>
        <taxon>Pseudoalteromonas</taxon>
    </lineage>
</organism>
<evidence type="ECO:0008006" key="3">
    <source>
        <dbReference type="Google" id="ProtNLM"/>
    </source>
</evidence>
<dbReference type="STRING" id="1123010.SAMN02745724_01633"/>
<sequence length="130" mass="14961">MKKRNLIFFTYVLFVLTACSTTIPVRNYMDQTIPQYGNSEVSSTLVERSIIKGAISLGWQTKIIKSGLIEATLNIRTHQLVVLISHDEKNYSIEYKDSINLKYNGKKIHRQYVNWVNNLINAINAENIRA</sequence>